<evidence type="ECO:0000313" key="2">
    <source>
        <dbReference type="WBParaSite" id="nRc.2.0.1.t19553-RA"/>
    </source>
</evidence>
<keyword evidence="1" id="KW-1185">Reference proteome</keyword>
<dbReference type="WBParaSite" id="nRc.2.0.1.t19553-RA">
    <property type="protein sequence ID" value="nRc.2.0.1.t19553-RA"/>
    <property type="gene ID" value="nRc.2.0.1.g19553"/>
</dbReference>
<proteinExistence type="predicted"/>
<name>A0A915J0W7_ROMCU</name>
<accession>A0A915J0W7</accession>
<organism evidence="1 2">
    <name type="scientific">Romanomermis culicivorax</name>
    <name type="common">Nematode worm</name>
    <dbReference type="NCBI Taxonomy" id="13658"/>
    <lineage>
        <taxon>Eukaryota</taxon>
        <taxon>Metazoa</taxon>
        <taxon>Ecdysozoa</taxon>
        <taxon>Nematoda</taxon>
        <taxon>Enoplea</taxon>
        <taxon>Dorylaimia</taxon>
        <taxon>Mermithida</taxon>
        <taxon>Mermithoidea</taxon>
        <taxon>Mermithidae</taxon>
        <taxon>Romanomermis</taxon>
    </lineage>
</organism>
<evidence type="ECO:0000313" key="1">
    <source>
        <dbReference type="Proteomes" id="UP000887565"/>
    </source>
</evidence>
<reference evidence="2" key="1">
    <citation type="submission" date="2022-11" db="UniProtKB">
        <authorList>
            <consortium name="WormBaseParasite"/>
        </authorList>
    </citation>
    <scope>IDENTIFICATION</scope>
</reference>
<sequence>MRIIDLCNRNGINPCGGGTCKINENPPYFTCVCPRSSVQVNNSFCATPKYCDAQFPCPPESYCKNGNCECNPGYQWLSLPPLPLYDASVLRNRQSCK</sequence>
<protein>
    <submittedName>
        <fullName evidence="2">Uncharacterized protein</fullName>
    </submittedName>
</protein>
<dbReference type="Proteomes" id="UP000887565">
    <property type="component" value="Unplaced"/>
</dbReference>
<dbReference type="AlphaFoldDB" id="A0A915J0W7"/>